<evidence type="ECO:0000259" key="3">
    <source>
        <dbReference type="Pfam" id="PF00061"/>
    </source>
</evidence>
<dbReference type="InterPro" id="IPR012674">
    <property type="entry name" value="Calycin"/>
</dbReference>
<organism evidence="4 5">
    <name type="scientific">Patella caerulea</name>
    <name type="common">Rayed Mediterranean limpet</name>
    <dbReference type="NCBI Taxonomy" id="87958"/>
    <lineage>
        <taxon>Eukaryota</taxon>
        <taxon>Metazoa</taxon>
        <taxon>Spiralia</taxon>
        <taxon>Lophotrochozoa</taxon>
        <taxon>Mollusca</taxon>
        <taxon>Gastropoda</taxon>
        <taxon>Patellogastropoda</taxon>
        <taxon>Patelloidea</taxon>
        <taxon>Patellidae</taxon>
        <taxon>Patella</taxon>
    </lineage>
</organism>
<name>A0AAN8K170_PATCE</name>
<evidence type="ECO:0000256" key="1">
    <source>
        <dbReference type="ARBA" id="ARBA00008390"/>
    </source>
</evidence>
<protein>
    <recommendedName>
        <fullName evidence="3">Lipocalin/cytosolic fatty-acid binding domain-containing protein</fullName>
    </recommendedName>
</protein>
<dbReference type="InterPro" id="IPR000566">
    <property type="entry name" value="Lipocln_cytosolic_FA-bd_dom"/>
</dbReference>
<feature type="domain" description="Lipocalin/cytosolic fatty-acid binding" evidence="3">
    <location>
        <begin position="6"/>
        <end position="124"/>
    </location>
</feature>
<dbReference type="GO" id="GO:0008289">
    <property type="term" value="F:lipid binding"/>
    <property type="evidence" value="ECO:0007669"/>
    <property type="project" value="UniProtKB-KW"/>
</dbReference>
<proteinExistence type="inferred from homology"/>
<comment type="similarity">
    <text evidence="1">Belongs to the calycin superfamily. Fatty-acid binding protein (FABP) family.</text>
</comment>
<dbReference type="Gene3D" id="2.40.128.20">
    <property type="match status" value="1"/>
</dbReference>
<comment type="caution">
    <text evidence="4">The sequence shown here is derived from an EMBL/GenBank/DDBJ whole genome shotgun (WGS) entry which is preliminary data.</text>
</comment>
<reference evidence="4 5" key="1">
    <citation type="submission" date="2024-01" db="EMBL/GenBank/DDBJ databases">
        <title>The genome of the rayed Mediterranean limpet Patella caerulea (Linnaeus, 1758).</title>
        <authorList>
            <person name="Anh-Thu Weber A."/>
            <person name="Halstead-Nussloch G."/>
        </authorList>
    </citation>
    <scope>NUCLEOTIDE SEQUENCE [LARGE SCALE GENOMIC DNA]</scope>
    <source>
        <strain evidence="4">AATW-2023a</strain>
        <tissue evidence="4">Whole specimen</tissue>
    </source>
</reference>
<dbReference type="PANTHER" id="PTHR11955">
    <property type="entry name" value="FATTY ACID BINDING PROTEIN"/>
    <property type="match status" value="1"/>
</dbReference>
<dbReference type="CDD" id="cd00742">
    <property type="entry name" value="FABP"/>
    <property type="match status" value="1"/>
</dbReference>
<evidence type="ECO:0000313" key="4">
    <source>
        <dbReference type="EMBL" id="KAK6186367.1"/>
    </source>
</evidence>
<dbReference type="PRINTS" id="PR00178">
    <property type="entry name" value="FATTYACIDBP"/>
</dbReference>
<keyword evidence="2" id="KW-0446">Lipid-binding</keyword>
<dbReference type="AlphaFoldDB" id="A0AAN8K170"/>
<evidence type="ECO:0000256" key="2">
    <source>
        <dbReference type="ARBA" id="ARBA00023121"/>
    </source>
</evidence>
<evidence type="ECO:0000313" key="5">
    <source>
        <dbReference type="Proteomes" id="UP001347796"/>
    </source>
</evidence>
<keyword evidence="5" id="KW-1185">Reference proteome</keyword>
<dbReference type="EMBL" id="JAZGQO010000006">
    <property type="protein sequence ID" value="KAK6186367.1"/>
    <property type="molecule type" value="Genomic_DNA"/>
</dbReference>
<dbReference type="InterPro" id="IPR031259">
    <property type="entry name" value="ILBP"/>
</dbReference>
<dbReference type="Proteomes" id="UP001347796">
    <property type="component" value="Unassembled WGS sequence"/>
</dbReference>
<sequence length="139" mass="15975">MGKLLGNWKLEKNENWDELMEAMGVNFVLRKVASKITIYQEIVQNGDNWEINMTSTFKNKSVKFQLGVPFDDETMDGRKIKATFTLEDDVLVLNQKGIKEGDLDTLVTRKVDENDQLIETFTIVQKNVVAVKTSKRYTP</sequence>
<dbReference type="Pfam" id="PF00061">
    <property type="entry name" value="Lipocalin"/>
    <property type="match status" value="1"/>
</dbReference>
<dbReference type="InterPro" id="IPR000463">
    <property type="entry name" value="Fatty_acid-bd"/>
</dbReference>
<accession>A0AAN8K170</accession>
<gene>
    <name evidence="4" type="ORF">SNE40_008415</name>
</gene>
<dbReference type="SUPFAM" id="SSF50814">
    <property type="entry name" value="Lipocalins"/>
    <property type="match status" value="1"/>
</dbReference>